<feature type="transmembrane region" description="Helical" evidence="10">
    <location>
        <begin position="408"/>
        <end position="428"/>
    </location>
</feature>
<evidence type="ECO:0000256" key="10">
    <source>
        <dbReference type="SAM" id="Phobius"/>
    </source>
</evidence>
<feature type="transmembrane region" description="Helical" evidence="10">
    <location>
        <begin position="258"/>
        <end position="278"/>
    </location>
</feature>
<dbReference type="NCBIfam" id="TIGR00728">
    <property type="entry name" value="OPT_sfam"/>
    <property type="match status" value="1"/>
</dbReference>
<reference evidence="12" key="1">
    <citation type="submission" date="2014-03" db="EMBL/GenBank/DDBJ databases">
        <title>The Genome Sequence of Puccinia striiformis f. sp. tritici PST-78.</title>
        <authorList>
            <consortium name="The Broad Institute Genome Sequencing Platform"/>
            <person name="Cuomo C."/>
            <person name="Hulbert S."/>
            <person name="Chen X."/>
            <person name="Walker B."/>
            <person name="Young S.K."/>
            <person name="Zeng Q."/>
            <person name="Gargeya S."/>
            <person name="Fitzgerald M."/>
            <person name="Haas B."/>
            <person name="Abouelleil A."/>
            <person name="Alvarado L."/>
            <person name="Arachchi H.M."/>
            <person name="Berlin A.M."/>
            <person name="Chapman S.B."/>
            <person name="Goldberg J."/>
            <person name="Griggs A."/>
            <person name="Gujja S."/>
            <person name="Hansen M."/>
            <person name="Howarth C."/>
            <person name="Imamovic A."/>
            <person name="Larimer J."/>
            <person name="McCowan C."/>
            <person name="Montmayeur A."/>
            <person name="Murphy C."/>
            <person name="Neiman D."/>
            <person name="Pearson M."/>
            <person name="Priest M."/>
            <person name="Roberts A."/>
            <person name="Saif S."/>
            <person name="Shea T."/>
            <person name="Sisk P."/>
            <person name="Sykes S."/>
            <person name="Wortman J."/>
            <person name="Nusbaum C."/>
            <person name="Birren B."/>
        </authorList>
    </citation>
    <scope>NUCLEOTIDE SEQUENCE [LARGE SCALE GENOMIC DNA]</scope>
    <source>
        <strain evidence="12">race PST-78</strain>
    </source>
</reference>
<dbReference type="Pfam" id="PF03169">
    <property type="entry name" value="OPT"/>
    <property type="match status" value="1"/>
</dbReference>
<dbReference type="OrthoDB" id="9986677at2759"/>
<name>A0A0L0VWC8_9BASI</name>
<feature type="transmembrane region" description="Helical" evidence="10">
    <location>
        <begin position="298"/>
        <end position="320"/>
    </location>
</feature>
<proteinExistence type="inferred from homology"/>
<keyword evidence="3" id="KW-0813">Transport</keyword>
<evidence type="ECO:0000256" key="1">
    <source>
        <dbReference type="ARBA" id="ARBA00004141"/>
    </source>
</evidence>
<dbReference type="GO" id="GO:0015031">
    <property type="term" value="P:protein transport"/>
    <property type="evidence" value="ECO:0007669"/>
    <property type="project" value="UniProtKB-KW"/>
</dbReference>
<feature type="transmembrane region" description="Helical" evidence="10">
    <location>
        <begin position="488"/>
        <end position="508"/>
    </location>
</feature>
<comment type="similarity">
    <text evidence="2">Belongs to the oligopeptide OPT transporter family.</text>
</comment>
<dbReference type="InterPro" id="IPR004813">
    <property type="entry name" value="OPT"/>
</dbReference>
<keyword evidence="7 10" id="KW-1133">Transmembrane helix</keyword>
<comment type="caution">
    <text evidence="11">The sequence shown here is derived from an EMBL/GenBank/DDBJ whole genome shotgun (WGS) entry which is preliminary data.</text>
</comment>
<evidence type="ECO:0000313" key="11">
    <source>
        <dbReference type="EMBL" id="KNF03576.1"/>
    </source>
</evidence>
<keyword evidence="6" id="KW-0653">Protein transport</keyword>
<evidence type="ECO:0000256" key="5">
    <source>
        <dbReference type="ARBA" id="ARBA00022856"/>
    </source>
</evidence>
<evidence type="ECO:0000256" key="9">
    <source>
        <dbReference type="SAM" id="MobiDB-lite"/>
    </source>
</evidence>
<feature type="transmembrane region" description="Helical" evidence="10">
    <location>
        <begin position="108"/>
        <end position="126"/>
    </location>
</feature>
<feature type="transmembrane region" description="Helical" evidence="10">
    <location>
        <begin position="192"/>
        <end position="213"/>
    </location>
</feature>
<feature type="transmembrane region" description="Helical" evidence="10">
    <location>
        <begin position="332"/>
        <end position="353"/>
    </location>
</feature>
<dbReference type="GO" id="GO:0016020">
    <property type="term" value="C:membrane"/>
    <property type="evidence" value="ECO:0007669"/>
    <property type="project" value="UniProtKB-SubCell"/>
</dbReference>
<comment type="subcellular location">
    <subcellularLocation>
        <location evidence="1">Membrane</location>
        <topology evidence="1">Multi-pass membrane protein</topology>
    </subcellularLocation>
</comment>
<keyword evidence="8 10" id="KW-0472">Membrane</keyword>
<feature type="transmembrane region" description="Helical" evidence="10">
    <location>
        <begin position="572"/>
        <end position="594"/>
    </location>
</feature>
<feature type="region of interest" description="Disordered" evidence="9">
    <location>
        <begin position="1"/>
        <end position="61"/>
    </location>
</feature>
<dbReference type="PANTHER" id="PTHR22601">
    <property type="entry name" value="ISP4 LIKE PROTEIN"/>
    <property type="match status" value="1"/>
</dbReference>
<evidence type="ECO:0000256" key="7">
    <source>
        <dbReference type="ARBA" id="ARBA00022989"/>
    </source>
</evidence>
<protein>
    <submittedName>
        <fullName evidence="11">OPT family small oligopeptide transporter</fullName>
    </submittedName>
</protein>
<dbReference type="GO" id="GO:0035673">
    <property type="term" value="F:oligopeptide transmembrane transporter activity"/>
    <property type="evidence" value="ECO:0007669"/>
    <property type="project" value="InterPro"/>
</dbReference>
<feature type="transmembrane region" description="Helical" evidence="10">
    <location>
        <begin position="643"/>
        <end position="660"/>
    </location>
</feature>
<evidence type="ECO:0000256" key="4">
    <source>
        <dbReference type="ARBA" id="ARBA00022692"/>
    </source>
</evidence>
<evidence type="ECO:0000256" key="2">
    <source>
        <dbReference type="ARBA" id="ARBA00008807"/>
    </source>
</evidence>
<dbReference type="Proteomes" id="UP000054564">
    <property type="component" value="Unassembled WGS sequence"/>
</dbReference>
<gene>
    <name evidence="11" type="ORF">PSTG_03100</name>
</gene>
<feature type="transmembrane region" description="Helical" evidence="10">
    <location>
        <begin position="691"/>
        <end position="707"/>
    </location>
</feature>
<keyword evidence="4 10" id="KW-0812">Transmembrane</keyword>
<feature type="transmembrane region" description="Helical" evidence="10">
    <location>
        <begin position="83"/>
        <end position="102"/>
    </location>
</feature>
<dbReference type="EMBL" id="AJIL01000016">
    <property type="protein sequence ID" value="KNF03576.1"/>
    <property type="molecule type" value="Genomic_DNA"/>
</dbReference>
<dbReference type="InterPro" id="IPR004648">
    <property type="entry name" value="Oligpept_transpt"/>
</dbReference>
<feature type="transmembrane region" description="Helical" evidence="10">
    <location>
        <begin position="461"/>
        <end position="482"/>
    </location>
</feature>
<evidence type="ECO:0000256" key="8">
    <source>
        <dbReference type="ARBA" id="ARBA00023136"/>
    </source>
</evidence>
<feature type="transmembrane region" description="Helical" evidence="10">
    <location>
        <begin position="719"/>
        <end position="740"/>
    </location>
</feature>
<keyword evidence="12" id="KW-1185">Reference proteome</keyword>
<evidence type="ECO:0000313" key="12">
    <source>
        <dbReference type="Proteomes" id="UP000054564"/>
    </source>
</evidence>
<dbReference type="AlphaFoldDB" id="A0A0L0VWC8"/>
<keyword evidence="5" id="KW-0571">Peptide transport</keyword>
<accession>A0A0L0VWC8</accession>
<feature type="compositionally biased region" description="Low complexity" evidence="9">
    <location>
        <begin position="14"/>
        <end position="31"/>
    </location>
</feature>
<evidence type="ECO:0000256" key="3">
    <source>
        <dbReference type="ARBA" id="ARBA00022448"/>
    </source>
</evidence>
<sequence length="774" mass="86191">MTVDEEEAIPLVQSGRQRTRSSSASTTSSSSFNEEEYHGKSTQTETIPLRHRSRSPPPPSNSIVANVVSLEDDSKATTLSFRVFLLGSFLGCTGAAVGQIFFFKSNGIGFNIFLIILVSYPMGKLLERILPNLTISLTKRLSFRINPGPFTLKEHLLIGVLASGASGSSYAGDIVAVQDLYYHRDIGHVGGLLLVLSTQLIGFGLAGMTYSLLVRPTNMVWPSALVVMTMYNTLHSRSGGLSSFRPIAEARILMAKKFRFFSIVFVLITIYQFIPTVFAPTLSSIAVLCLINNRSTFMRVLGSAYTGVGMFSLSFDWAVITSISLQTPFYSSCNYFAGLVWSMWILVPTLWYYDFWNYQSFGDNAVSSRLFNSKYEKYDVAAVVKPDLTLDIDKYNQMGPIQLTPYFALYYGIGFAVLTSAITTVILFHSDDIRMALMARTKASTDAHVEMMEKSYETVPPSWYIMIGSTMTMAAIYVVVAYPLQIPVWGLAVALALATCFTIPLGIIKATSNTTIGLHAITELTAGLLFPGKPLANVVFKVYGYMTMHQCLDLAADLKLGIYAKIPPKDMFISQILGTAIGGVVNYIFIRLVIADKREYLDGTIADPTGQWTGRKPELFYSSSVVWGLIGPFRFFSGKYKYLYLGIPIGAVLPFIPWYLSKRYPKWSWEFFSVPLFLHGSIQPPRQPNNIIVGGFICAYVSQYWALRKRTVWFHNYNYILSSALDAGTSINALIVYGLSLKGFEWWWNPSIDSVSLSTSLLRCCNLILIFILM</sequence>
<feature type="transmembrane region" description="Helical" evidence="10">
    <location>
        <begin position="752"/>
        <end position="773"/>
    </location>
</feature>
<evidence type="ECO:0000256" key="6">
    <source>
        <dbReference type="ARBA" id="ARBA00022927"/>
    </source>
</evidence>
<dbReference type="NCBIfam" id="TIGR00727">
    <property type="entry name" value="ISP4_OPT"/>
    <property type="match status" value="1"/>
</dbReference>
<organism evidence="11 12">
    <name type="scientific">Puccinia striiformis f. sp. tritici PST-78</name>
    <dbReference type="NCBI Taxonomy" id="1165861"/>
    <lineage>
        <taxon>Eukaryota</taxon>
        <taxon>Fungi</taxon>
        <taxon>Dikarya</taxon>
        <taxon>Basidiomycota</taxon>
        <taxon>Pucciniomycotina</taxon>
        <taxon>Pucciniomycetes</taxon>
        <taxon>Pucciniales</taxon>
        <taxon>Pucciniaceae</taxon>
        <taxon>Puccinia</taxon>
    </lineage>
</organism>